<keyword evidence="2" id="KW-0169">Cobalamin biosynthesis</keyword>
<keyword evidence="3" id="KW-0560">Oxidoreductase</keyword>
<sequence length="249" mass="26978">MAQAPFTLLLGGTAEASVLARRLRTTRPDIQLLLSLAGRTKAPALPEGVETRIGGFGGVDGLVLFIRERGVTRLLDATHPYAVGMSRNAGEATRLAGIPRATFLRAPWETVDRDRWQEVACLRTARDALPSGARPFLALGSQHIAPFRHRPDLRPVLRQVDAPAEPLPFAATLVTGKPSEDIAEEAALFREHGITHLVCRNSGGARGYAKIAAARKMRMPVILIRRPPEPDGPILRDLDAALSWLISSS</sequence>
<dbReference type="PATRIC" id="fig|401562.3.peg.3698"/>
<dbReference type="EMBL" id="LDPZ01000050">
    <property type="protein sequence ID" value="KTQ86306.1"/>
    <property type="molecule type" value="Genomic_DNA"/>
</dbReference>
<accession>A0A175R4F2</accession>
<name>A0A175R4F2_9HYPH</name>
<dbReference type="Proteomes" id="UP000078272">
    <property type="component" value="Unassembled WGS sequence"/>
</dbReference>
<dbReference type="AlphaFoldDB" id="A0A175R4F2"/>
<evidence type="ECO:0000313" key="5">
    <source>
        <dbReference type="Proteomes" id="UP000078272"/>
    </source>
</evidence>
<reference evidence="4 5" key="1">
    <citation type="journal article" date="2016" name="Front. Microbiol.">
        <title>Genomic Resource of Rice Seed Associated Bacteria.</title>
        <authorList>
            <person name="Midha S."/>
            <person name="Bansal K."/>
            <person name="Sharma S."/>
            <person name="Kumar N."/>
            <person name="Patil P.P."/>
            <person name="Chaudhry V."/>
            <person name="Patil P.B."/>
        </authorList>
    </citation>
    <scope>NUCLEOTIDE SEQUENCE [LARGE SCALE GENOMIC DNA]</scope>
    <source>
        <strain evidence="4 5">NS226</strain>
    </source>
</reference>
<dbReference type="UniPathway" id="UPA00148"/>
<comment type="pathway">
    <text evidence="1">Cofactor biosynthesis; adenosylcobalamin biosynthesis.</text>
</comment>
<protein>
    <submittedName>
        <fullName evidence="4">Cobalt-precorrin-6X reductase</fullName>
    </submittedName>
</protein>
<dbReference type="OrthoDB" id="5183775at2"/>
<dbReference type="GO" id="GO:0009236">
    <property type="term" value="P:cobalamin biosynthetic process"/>
    <property type="evidence" value="ECO:0007669"/>
    <property type="project" value="UniProtKB-UniPathway"/>
</dbReference>
<proteinExistence type="predicted"/>
<dbReference type="RefSeq" id="WP_058636130.1">
    <property type="nucleotide sequence ID" value="NZ_LDPZ01000050.1"/>
</dbReference>
<comment type="caution">
    <text evidence="4">The sequence shown here is derived from an EMBL/GenBank/DDBJ whole genome shotgun (WGS) entry which is preliminary data.</text>
</comment>
<dbReference type="Pfam" id="PF02571">
    <property type="entry name" value="CbiJ"/>
    <property type="match status" value="1"/>
</dbReference>
<evidence type="ECO:0000256" key="2">
    <source>
        <dbReference type="ARBA" id="ARBA00022573"/>
    </source>
</evidence>
<dbReference type="STRING" id="401562.NS365_17480"/>
<dbReference type="PANTHER" id="PTHR36925:SF1">
    <property type="entry name" value="COBALT-PRECORRIN-6A REDUCTASE"/>
    <property type="match status" value="1"/>
</dbReference>
<evidence type="ECO:0000256" key="3">
    <source>
        <dbReference type="ARBA" id="ARBA00023002"/>
    </source>
</evidence>
<organism evidence="4 5">
    <name type="scientific">Aureimonas ureilytica</name>
    <dbReference type="NCBI Taxonomy" id="401562"/>
    <lineage>
        <taxon>Bacteria</taxon>
        <taxon>Pseudomonadati</taxon>
        <taxon>Pseudomonadota</taxon>
        <taxon>Alphaproteobacteria</taxon>
        <taxon>Hyphomicrobiales</taxon>
        <taxon>Aurantimonadaceae</taxon>
        <taxon>Aureimonas</taxon>
    </lineage>
</organism>
<gene>
    <name evidence="4" type="ORF">NS226_18030</name>
</gene>
<dbReference type="GO" id="GO:0016994">
    <property type="term" value="F:precorrin-6A reductase activity"/>
    <property type="evidence" value="ECO:0007669"/>
    <property type="project" value="InterPro"/>
</dbReference>
<evidence type="ECO:0000256" key="1">
    <source>
        <dbReference type="ARBA" id="ARBA00004953"/>
    </source>
</evidence>
<dbReference type="PANTHER" id="PTHR36925">
    <property type="entry name" value="COBALT-PRECORRIN-6A REDUCTASE"/>
    <property type="match status" value="1"/>
</dbReference>
<dbReference type="InterPro" id="IPR003723">
    <property type="entry name" value="Precorrin-6x_reduct"/>
</dbReference>
<evidence type="ECO:0000313" key="4">
    <source>
        <dbReference type="EMBL" id="KTQ86306.1"/>
    </source>
</evidence>
<dbReference type="NCBIfam" id="NF005968">
    <property type="entry name" value="PRK08057.1-2"/>
    <property type="match status" value="1"/>
</dbReference>
<dbReference type="PROSITE" id="PS51014">
    <property type="entry name" value="COBK_CBIJ"/>
    <property type="match status" value="1"/>
</dbReference>